<dbReference type="Pfam" id="PF03837">
    <property type="entry name" value="RecT"/>
    <property type="match status" value="1"/>
</dbReference>
<name>A0A1M6B2E5_9BACT</name>
<gene>
    <name evidence="1" type="ORF">SAMN02745181_0100</name>
</gene>
<dbReference type="InterPro" id="IPR018330">
    <property type="entry name" value="RecT_fam"/>
</dbReference>
<dbReference type="OrthoDB" id="289819at2"/>
<protein>
    <submittedName>
        <fullName evidence="1">RecT family protein</fullName>
    </submittedName>
</protein>
<sequence length="164" mass="18202">MKKMTVMKTSAPLCYADVAEVKCEEFYEDQYKAGAEELFDNTSYDRLKVYLEKHGGLEGVHADVVRAGDTFVYRPGVIRRHGYVPGEQRGQVYAVYAKAHIKGGATRCVILARHEVEIDMDAKHGGNPDGDWENLAKVVALRSLAEALPLPSAVLQSCRTWSAK</sequence>
<organism evidence="1 2">
    <name type="scientific">Rubritalea squalenifaciens DSM 18772</name>
    <dbReference type="NCBI Taxonomy" id="1123071"/>
    <lineage>
        <taxon>Bacteria</taxon>
        <taxon>Pseudomonadati</taxon>
        <taxon>Verrucomicrobiota</taxon>
        <taxon>Verrucomicrobiia</taxon>
        <taxon>Verrucomicrobiales</taxon>
        <taxon>Rubritaleaceae</taxon>
        <taxon>Rubritalea</taxon>
    </lineage>
</organism>
<accession>A0A1M6B2E5</accession>
<reference evidence="1 2" key="1">
    <citation type="submission" date="2016-11" db="EMBL/GenBank/DDBJ databases">
        <authorList>
            <person name="Jaros S."/>
            <person name="Januszkiewicz K."/>
            <person name="Wedrychowicz H."/>
        </authorList>
    </citation>
    <scope>NUCLEOTIDE SEQUENCE [LARGE SCALE GENOMIC DNA]</scope>
    <source>
        <strain evidence="1 2">DSM 18772</strain>
    </source>
</reference>
<dbReference type="EMBL" id="FQYR01000002">
    <property type="protein sequence ID" value="SHI42876.1"/>
    <property type="molecule type" value="Genomic_DNA"/>
</dbReference>
<keyword evidence="2" id="KW-1185">Reference proteome</keyword>
<dbReference type="AlphaFoldDB" id="A0A1M6B2E5"/>
<dbReference type="GO" id="GO:0006259">
    <property type="term" value="P:DNA metabolic process"/>
    <property type="evidence" value="ECO:0007669"/>
    <property type="project" value="InterPro"/>
</dbReference>
<dbReference type="InParanoid" id="A0A1M6B2E5"/>
<dbReference type="Proteomes" id="UP000184510">
    <property type="component" value="Unassembled WGS sequence"/>
</dbReference>
<dbReference type="GO" id="GO:0003677">
    <property type="term" value="F:DNA binding"/>
    <property type="evidence" value="ECO:0007669"/>
    <property type="project" value="InterPro"/>
</dbReference>
<dbReference type="RefSeq" id="WP_143157558.1">
    <property type="nucleotide sequence ID" value="NZ_FQYR01000002.1"/>
</dbReference>
<proteinExistence type="predicted"/>
<evidence type="ECO:0000313" key="1">
    <source>
        <dbReference type="EMBL" id="SHI42876.1"/>
    </source>
</evidence>
<evidence type="ECO:0000313" key="2">
    <source>
        <dbReference type="Proteomes" id="UP000184510"/>
    </source>
</evidence>